<comment type="function">
    <text evidence="10">Catalyzes the synthesis of alpha-ribazole-5'-phosphate from nicotinate mononucleotide (NAMN) and 5,6-dimethylbenzimidazole (DMB).</text>
</comment>
<evidence type="ECO:0000256" key="3">
    <source>
        <dbReference type="ARBA" id="ARBA00011991"/>
    </source>
</evidence>
<dbReference type="Gene3D" id="1.10.1610.10">
    <property type="match status" value="1"/>
</dbReference>
<keyword evidence="7 10" id="KW-0808">Transferase</keyword>
<evidence type="ECO:0000256" key="7">
    <source>
        <dbReference type="ARBA" id="ARBA00022679"/>
    </source>
</evidence>
<accession>A0A1Y4A9M4</accession>
<protein>
    <recommendedName>
        <fullName evidence="4 10">Nicotinate-nucleotide--dimethylbenzimidazole phosphoribosyltransferase</fullName>
        <shortName evidence="10">NN:DBI PRT</shortName>
        <ecNumber evidence="3 10">2.4.2.21</ecNumber>
    </recommendedName>
    <alternativeName>
        <fullName evidence="8 10">N(1)-alpha-phosphoribosyltransferase</fullName>
    </alternativeName>
</protein>
<evidence type="ECO:0000256" key="9">
    <source>
        <dbReference type="ARBA" id="ARBA00047340"/>
    </source>
</evidence>
<evidence type="ECO:0000313" key="11">
    <source>
        <dbReference type="EMBL" id="MCG4961680.1"/>
    </source>
</evidence>
<name>A0A1Y4A9M4_9BACT</name>
<dbReference type="EC" id="2.4.2.21" evidence="3 10"/>
<dbReference type="FunFam" id="3.40.50.10210:FF:000001">
    <property type="entry name" value="Nicotinate-nucleotide--dimethylbenzimidazole phosphoribosyltransferase"/>
    <property type="match status" value="1"/>
</dbReference>
<comment type="catalytic activity">
    <reaction evidence="9 10">
        <text>5,6-dimethylbenzimidazole + nicotinate beta-D-ribonucleotide = alpha-ribazole 5'-phosphate + nicotinate + H(+)</text>
        <dbReference type="Rhea" id="RHEA:11196"/>
        <dbReference type="ChEBI" id="CHEBI:15378"/>
        <dbReference type="ChEBI" id="CHEBI:15890"/>
        <dbReference type="ChEBI" id="CHEBI:32544"/>
        <dbReference type="ChEBI" id="CHEBI:57502"/>
        <dbReference type="ChEBI" id="CHEBI:57918"/>
        <dbReference type="EC" id="2.4.2.21"/>
    </reaction>
</comment>
<dbReference type="InterPro" id="IPR017846">
    <property type="entry name" value="Nict_dMeBzImd_PRibTrfase_bact"/>
</dbReference>
<dbReference type="NCBIfam" id="TIGR03160">
    <property type="entry name" value="cobT_DBIPRT"/>
    <property type="match status" value="1"/>
</dbReference>
<dbReference type="UniPathway" id="UPA00061">
    <property type="reaction ID" value="UER00516"/>
</dbReference>
<dbReference type="Proteomes" id="UP001199750">
    <property type="component" value="Unassembled WGS sequence"/>
</dbReference>
<dbReference type="CDD" id="cd02439">
    <property type="entry name" value="DMB-PRT_CobT"/>
    <property type="match status" value="1"/>
</dbReference>
<dbReference type="GO" id="GO:0008939">
    <property type="term" value="F:nicotinate-nucleotide-dimethylbenzimidazole phosphoribosyltransferase activity"/>
    <property type="evidence" value="ECO:0007669"/>
    <property type="project" value="UniProtKB-UniRule"/>
</dbReference>
<comment type="caution">
    <text evidence="12">The sequence shown here is derived from an EMBL/GenBank/DDBJ whole genome shotgun (WGS) entry which is preliminary data.</text>
</comment>
<evidence type="ECO:0000256" key="4">
    <source>
        <dbReference type="ARBA" id="ARBA00015486"/>
    </source>
</evidence>
<proteinExistence type="inferred from homology"/>
<keyword evidence="5 10" id="KW-0169">Cobalamin biosynthesis</keyword>
<dbReference type="SUPFAM" id="SSF52733">
    <property type="entry name" value="Nicotinate mononucleotide:5,6-dimethylbenzimidazole phosphoribosyltransferase (CobT)"/>
    <property type="match status" value="1"/>
</dbReference>
<comment type="similarity">
    <text evidence="2 10">Belongs to the CobT family.</text>
</comment>
<dbReference type="RefSeq" id="WP_022160783.1">
    <property type="nucleotide sequence ID" value="NZ_CABJFF010000001.1"/>
</dbReference>
<dbReference type="InterPro" id="IPR036087">
    <property type="entry name" value="Nict_dMeBzImd_PRibTrfase_sf"/>
</dbReference>
<evidence type="ECO:0000313" key="12">
    <source>
        <dbReference type="EMBL" id="RGU54881.1"/>
    </source>
</evidence>
<dbReference type="Pfam" id="PF02277">
    <property type="entry name" value="DBI_PRT"/>
    <property type="match status" value="1"/>
</dbReference>
<dbReference type="Proteomes" id="UP000284243">
    <property type="component" value="Unassembled WGS sequence"/>
</dbReference>
<evidence type="ECO:0000256" key="6">
    <source>
        <dbReference type="ARBA" id="ARBA00022676"/>
    </source>
</evidence>
<dbReference type="PANTHER" id="PTHR43463">
    <property type="entry name" value="NICOTINATE-NUCLEOTIDE--DIMETHYLBENZIMIDAZOLE PHOSPHORIBOSYLTRANSFERASE"/>
    <property type="match status" value="1"/>
</dbReference>
<dbReference type="HAMAP" id="MF_00230">
    <property type="entry name" value="CobT"/>
    <property type="match status" value="1"/>
</dbReference>
<keyword evidence="6 10" id="KW-0328">Glycosyltransferase</keyword>
<feature type="active site" description="Proton acceptor" evidence="10">
    <location>
        <position position="312"/>
    </location>
</feature>
<evidence type="ECO:0000256" key="8">
    <source>
        <dbReference type="ARBA" id="ARBA00030686"/>
    </source>
</evidence>
<dbReference type="PANTHER" id="PTHR43463:SF1">
    <property type="entry name" value="NICOTINATE-NUCLEOTIDE--DIMETHYLBENZIMIDAZOLE PHOSPHORIBOSYLTRANSFERASE"/>
    <property type="match status" value="1"/>
</dbReference>
<organism evidence="12 13">
    <name type="scientific">Odoribacter splanchnicus</name>
    <dbReference type="NCBI Taxonomy" id="28118"/>
    <lineage>
        <taxon>Bacteria</taxon>
        <taxon>Pseudomonadati</taxon>
        <taxon>Bacteroidota</taxon>
        <taxon>Bacteroidia</taxon>
        <taxon>Bacteroidales</taxon>
        <taxon>Odoribacteraceae</taxon>
        <taxon>Odoribacter</taxon>
    </lineage>
</organism>
<evidence type="ECO:0000256" key="5">
    <source>
        <dbReference type="ARBA" id="ARBA00022573"/>
    </source>
</evidence>
<dbReference type="NCBIfam" id="NF000996">
    <property type="entry name" value="PRK00105.1"/>
    <property type="match status" value="1"/>
</dbReference>
<dbReference type="AlphaFoldDB" id="A0A1Y4A9M4"/>
<dbReference type="InterPro" id="IPR003200">
    <property type="entry name" value="Nict_dMeBzImd_PRibTrfase"/>
</dbReference>
<reference evidence="12 13" key="1">
    <citation type="submission" date="2018-08" db="EMBL/GenBank/DDBJ databases">
        <title>A genome reference for cultivated species of the human gut microbiota.</title>
        <authorList>
            <person name="Zou Y."/>
            <person name="Xue W."/>
            <person name="Luo G."/>
        </authorList>
    </citation>
    <scope>NUCLEOTIDE SEQUENCE [LARGE SCALE GENOMIC DNA]</scope>
    <source>
        <strain evidence="12 13">AF16-14</strain>
    </source>
</reference>
<gene>
    <name evidence="10 12" type="primary">cobT</name>
    <name evidence="12" type="ORF">DWW57_14330</name>
    <name evidence="11" type="ORF">L0P03_17815</name>
</gene>
<evidence type="ECO:0000256" key="1">
    <source>
        <dbReference type="ARBA" id="ARBA00005049"/>
    </source>
</evidence>
<evidence type="ECO:0000256" key="2">
    <source>
        <dbReference type="ARBA" id="ARBA00007110"/>
    </source>
</evidence>
<dbReference type="EMBL" id="QRYC01000024">
    <property type="protein sequence ID" value="RGU54881.1"/>
    <property type="molecule type" value="Genomic_DNA"/>
</dbReference>
<comment type="pathway">
    <text evidence="1 10">Nucleoside biosynthesis; alpha-ribazole biosynthesis; alpha-ribazole from 5,6-dimethylbenzimidazole: step 1/2.</text>
</comment>
<dbReference type="GO" id="GO:0009236">
    <property type="term" value="P:cobalamin biosynthetic process"/>
    <property type="evidence" value="ECO:0007669"/>
    <property type="project" value="UniProtKB-UniRule"/>
</dbReference>
<dbReference type="InterPro" id="IPR023195">
    <property type="entry name" value="Nict_dMeBzImd_PRibTrfase_N"/>
</dbReference>
<dbReference type="Gene3D" id="3.40.50.10210">
    <property type="match status" value="1"/>
</dbReference>
<reference evidence="11" key="2">
    <citation type="submission" date="2022-01" db="EMBL/GenBank/DDBJ databases">
        <title>Collection of gut derived symbiotic bacterial strains cultured from healthy donors.</title>
        <authorList>
            <person name="Lin H."/>
            <person name="Kohout C."/>
            <person name="Waligurski E."/>
            <person name="Pamer E.G."/>
        </authorList>
    </citation>
    <scope>NUCLEOTIDE SEQUENCE</scope>
    <source>
        <strain evidence="11">DFI.1.149</strain>
    </source>
</reference>
<evidence type="ECO:0000256" key="10">
    <source>
        <dbReference type="HAMAP-Rule" id="MF_00230"/>
    </source>
</evidence>
<dbReference type="EMBL" id="JAKNDN010000042">
    <property type="protein sequence ID" value="MCG4961680.1"/>
    <property type="molecule type" value="Genomic_DNA"/>
</dbReference>
<evidence type="ECO:0000313" key="13">
    <source>
        <dbReference type="Proteomes" id="UP000284243"/>
    </source>
</evidence>
<sequence length="345" mass="37490">MRTFNIKTPDKKIVPALQDKIDNLTKPKGSLGRLEELAVQIGTIQQSLSPVLRTPQNIVFAADHGVVVEGVSFSAPEVTAQQIYNFLKGGGGINMFARQHHFILKVVDCGVNADFGDLPGLIHRKIRKSTDNYLYGPAMTPEEMERAIEIGAEMVQLAYQEGTNIISFGELGMANTSASSVWMYFFTGIPLKECVGAGSGLDNQGIEHKYQVLKRATDNYQGNGTAEDILRWFGGFEMVAAAGGMLQAAELGMTIIIDGFIMTNCILAASKLHPEVLEYCVFGHQGDEAGHKSVLEALHAKPLLNLGLRLGEGTGAICAYPIIESAIRMINEMSSFKQAAVTKYF</sequence>